<evidence type="ECO:0000313" key="4">
    <source>
        <dbReference type="Proteomes" id="UP000298438"/>
    </source>
</evidence>
<dbReference type="Proteomes" id="UP000298438">
    <property type="component" value="Unassembled WGS sequence"/>
</dbReference>
<feature type="non-terminal residue" evidence="3">
    <location>
        <position position="1"/>
    </location>
</feature>
<evidence type="ECO:0000256" key="1">
    <source>
        <dbReference type="ARBA" id="ARBA00022603"/>
    </source>
</evidence>
<keyword evidence="2 3" id="KW-0808">Transferase</keyword>
<dbReference type="EMBL" id="SPVF01000127">
    <property type="protein sequence ID" value="TFW20909.1"/>
    <property type="molecule type" value="Genomic_DNA"/>
</dbReference>
<accession>A0A4Y9SDU0</accession>
<dbReference type="AlphaFoldDB" id="A0A4Y9SDU0"/>
<gene>
    <name evidence="3" type="ORF">E4L96_09680</name>
</gene>
<reference evidence="3 4" key="1">
    <citation type="submission" date="2019-03" db="EMBL/GenBank/DDBJ databases">
        <title>Draft Genome Sequence of Massilia arenosa sp. nov., a Novel Massilia Species Isolated from a Sandy-loam Maize Soil.</title>
        <authorList>
            <person name="Raths R."/>
            <person name="Peta V."/>
            <person name="Bucking H."/>
        </authorList>
    </citation>
    <scope>NUCLEOTIDE SEQUENCE [LARGE SCALE GENOMIC DNA]</scope>
    <source>
        <strain evidence="3 4">MC02</strain>
    </source>
</reference>
<keyword evidence="4" id="KW-1185">Reference proteome</keyword>
<proteinExistence type="predicted"/>
<dbReference type="Gene3D" id="3.40.1280.10">
    <property type="match status" value="1"/>
</dbReference>
<sequence length="25" mass="2523">LGPRVLRTETAGLAALATLAAAWEA</sequence>
<evidence type="ECO:0000256" key="2">
    <source>
        <dbReference type="ARBA" id="ARBA00022679"/>
    </source>
</evidence>
<dbReference type="InterPro" id="IPR029028">
    <property type="entry name" value="Alpha/beta_knot_MTases"/>
</dbReference>
<dbReference type="GO" id="GO:0032259">
    <property type="term" value="P:methylation"/>
    <property type="evidence" value="ECO:0007669"/>
    <property type="project" value="UniProtKB-KW"/>
</dbReference>
<dbReference type="GO" id="GO:0008168">
    <property type="term" value="F:methyltransferase activity"/>
    <property type="evidence" value="ECO:0007669"/>
    <property type="project" value="UniProtKB-KW"/>
</dbReference>
<evidence type="ECO:0000313" key="3">
    <source>
        <dbReference type="EMBL" id="TFW20909.1"/>
    </source>
</evidence>
<protein>
    <submittedName>
        <fullName evidence="3">16S rRNA (Uracil(1498)-N(3))-methyltransferase</fullName>
    </submittedName>
</protein>
<dbReference type="InterPro" id="IPR029026">
    <property type="entry name" value="tRNA_m1G_MTases_N"/>
</dbReference>
<keyword evidence="1 3" id="KW-0489">Methyltransferase</keyword>
<name>A0A4Y9SDU0_9BURK</name>
<dbReference type="SUPFAM" id="SSF75217">
    <property type="entry name" value="alpha/beta knot"/>
    <property type="match status" value="1"/>
</dbReference>
<organism evidence="3 4">
    <name type="scientific">Zemynaea arenosa</name>
    <dbReference type="NCBI Taxonomy" id="2561931"/>
    <lineage>
        <taxon>Bacteria</taxon>
        <taxon>Pseudomonadati</taxon>
        <taxon>Pseudomonadota</taxon>
        <taxon>Betaproteobacteria</taxon>
        <taxon>Burkholderiales</taxon>
        <taxon>Oxalobacteraceae</taxon>
        <taxon>Telluria group</taxon>
        <taxon>Zemynaea</taxon>
    </lineage>
</organism>
<comment type="caution">
    <text evidence="3">The sequence shown here is derived from an EMBL/GenBank/DDBJ whole genome shotgun (WGS) entry which is preliminary data.</text>
</comment>